<dbReference type="CDD" id="cd07377">
    <property type="entry name" value="WHTH_GntR"/>
    <property type="match status" value="1"/>
</dbReference>
<name>A0A975H3A4_9BURK</name>
<evidence type="ECO:0000313" key="7">
    <source>
        <dbReference type="Proteomes" id="UP000663903"/>
    </source>
</evidence>
<dbReference type="GO" id="GO:0003677">
    <property type="term" value="F:DNA binding"/>
    <property type="evidence" value="ECO:0007669"/>
    <property type="project" value="UniProtKB-UniRule"/>
</dbReference>
<keyword evidence="1" id="KW-0805">Transcription regulation</keyword>
<dbReference type="GO" id="GO:0045892">
    <property type="term" value="P:negative regulation of DNA-templated transcription"/>
    <property type="evidence" value="ECO:0007669"/>
    <property type="project" value="UniProtKB-UniRule"/>
</dbReference>
<dbReference type="PANTHER" id="PTHR44846:SF16">
    <property type="entry name" value="TRANSCRIPTIONAL REGULATOR PHNF-RELATED"/>
    <property type="match status" value="1"/>
</dbReference>
<dbReference type="InterPro" id="IPR000524">
    <property type="entry name" value="Tscrpt_reg_HTH_GntR"/>
</dbReference>
<dbReference type="InterPro" id="IPR036390">
    <property type="entry name" value="WH_DNA-bd_sf"/>
</dbReference>
<evidence type="ECO:0000256" key="1">
    <source>
        <dbReference type="ARBA" id="ARBA00023015"/>
    </source>
</evidence>
<dbReference type="Proteomes" id="UP000663903">
    <property type="component" value="Chromosome"/>
</dbReference>
<dbReference type="SMART" id="SM00866">
    <property type="entry name" value="UTRA"/>
    <property type="match status" value="1"/>
</dbReference>
<evidence type="ECO:0000256" key="4">
    <source>
        <dbReference type="NCBIfam" id="TIGR02018"/>
    </source>
</evidence>
<dbReference type="GO" id="GO:0006547">
    <property type="term" value="P:L-histidine metabolic process"/>
    <property type="evidence" value="ECO:0007669"/>
    <property type="project" value="UniProtKB-UniRule"/>
</dbReference>
<dbReference type="InterPro" id="IPR011663">
    <property type="entry name" value="UTRA"/>
</dbReference>
<feature type="domain" description="HTH gntR-type" evidence="5">
    <location>
        <begin position="7"/>
        <end position="75"/>
    </location>
</feature>
<dbReference type="KEGG" id="otd:J1M35_01930"/>
<evidence type="ECO:0000313" key="6">
    <source>
        <dbReference type="EMBL" id="QTD45708.1"/>
    </source>
</evidence>
<dbReference type="Pfam" id="PF00392">
    <property type="entry name" value="GntR"/>
    <property type="match status" value="1"/>
</dbReference>
<evidence type="ECO:0000256" key="2">
    <source>
        <dbReference type="ARBA" id="ARBA00023125"/>
    </source>
</evidence>
<dbReference type="EMBL" id="CP071796">
    <property type="protein sequence ID" value="QTD45708.1"/>
    <property type="molecule type" value="Genomic_DNA"/>
</dbReference>
<organism evidence="6 7">
    <name type="scientific">Ottowia testudinis</name>
    <dbReference type="NCBI Taxonomy" id="2816950"/>
    <lineage>
        <taxon>Bacteria</taxon>
        <taxon>Pseudomonadati</taxon>
        <taxon>Pseudomonadota</taxon>
        <taxon>Betaproteobacteria</taxon>
        <taxon>Burkholderiales</taxon>
        <taxon>Comamonadaceae</taxon>
        <taxon>Ottowia</taxon>
    </lineage>
</organism>
<proteinExistence type="predicted"/>
<dbReference type="SMART" id="SM00345">
    <property type="entry name" value="HTH_GNTR"/>
    <property type="match status" value="1"/>
</dbReference>
<dbReference type="PRINTS" id="PR00035">
    <property type="entry name" value="HTHGNTR"/>
</dbReference>
<evidence type="ECO:0000256" key="3">
    <source>
        <dbReference type="ARBA" id="ARBA00023163"/>
    </source>
</evidence>
<dbReference type="RefSeq" id="WP_208009456.1">
    <property type="nucleotide sequence ID" value="NZ_CP071796.1"/>
</dbReference>
<keyword evidence="7" id="KW-1185">Reference proteome</keyword>
<protein>
    <recommendedName>
        <fullName evidence="4">Histidine utilization repressor</fullName>
    </recommendedName>
</protein>
<dbReference type="GO" id="GO:0003700">
    <property type="term" value="F:DNA-binding transcription factor activity"/>
    <property type="evidence" value="ECO:0007669"/>
    <property type="project" value="UniProtKB-UniRule"/>
</dbReference>
<dbReference type="SUPFAM" id="SSF46785">
    <property type="entry name" value="Winged helix' DNA-binding domain"/>
    <property type="match status" value="1"/>
</dbReference>
<dbReference type="InterPro" id="IPR028978">
    <property type="entry name" value="Chorismate_lyase_/UTRA_dom_sf"/>
</dbReference>
<dbReference type="Gene3D" id="1.10.10.10">
    <property type="entry name" value="Winged helix-like DNA-binding domain superfamily/Winged helix DNA-binding domain"/>
    <property type="match status" value="1"/>
</dbReference>
<sequence>MPASAAPAHYARVKQHLLDGMARGDWPAGARLPSESELVAQFGLSRMTVNRALRELAADGRITRVAGVGSFVAEKKPQSTLLHIASIGNEVRARGHAYDFDLLTAQASPAPLAAAEALEVAPGTRLAHVLGVHRDNGTPVQLEERWVNPRLAPRFLAQDWRRTTPSDYLVQHVPYDEIEHLVDAVLPTAEQARLLEMPSRAPCLLLTRRTFSALQPVTWVRCWHPADRFQLGSRFARHGH</sequence>
<keyword evidence="3" id="KW-0804">Transcription</keyword>
<dbReference type="InterPro" id="IPR010248">
    <property type="entry name" value="His_ut_repres"/>
</dbReference>
<dbReference type="Pfam" id="PF07702">
    <property type="entry name" value="UTRA"/>
    <property type="match status" value="1"/>
</dbReference>
<gene>
    <name evidence="6" type="primary">hutC</name>
    <name evidence="6" type="ORF">J1M35_01930</name>
</gene>
<dbReference type="FunFam" id="1.10.10.10:FF:000079">
    <property type="entry name" value="GntR family transcriptional regulator"/>
    <property type="match status" value="1"/>
</dbReference>
<dbReference type="PANTHER" id="PTHR44846">
    <property type="entry name" value="MANNOSYL-D-GLYCERATE TRANSPORT/METABOLISM SYSTEM REPRESSOR MNGR-RELATED"/>
    <property type="match status" value="1"/>
</dbReference>
<accession>A0A975H3A4</accession>
<evidence type="ECO:0000259" key="5">
    <source>
        <dbReference type="PROSITE" id="PS50949"/>
    </source>
</evidence>
<dbReference type="InterPro" id="IPR050679">
    <property type="entry name" value="Bact_HTH_transcr_reg"/>
</dbReference>
<dbReference type="InterPro" id="IPR036388">
    <property type="entry name" value="WH-like_DNA-bd_sf"/>
</dbReference>
<dbReference type="Gene3D" id="3.40.1410.10">
    <property type="entry name" value="Chorismate lyase-like"/>
    <property type="match status" value="1"/>
</dbReference>
<dbReference type="AlphaFoldDB" id="A0A975H3A4"/>
<reference evidence="6" key="1">
    <citation type="submission" date="2021-03" db="EMBL/GenBank/DDBJ databases">
        <title>Ottowia sp. 27C isolated from the cloaca of a Giant Asian pond turtle (Heosemys grandis).</title>
        <authorList>
            <person name="Spergser J."/>
            <person name="Busse H.-J."/>
        </authorList>
    </citation>
    <scope>NUCLEOTIDE SEQUENCE</scope>
    <source>
        <strain evidence="6">27C</strain>
    </source>
</reference>
<keyword evidence="2" id="KW-0238">DNA-binding</keyword>
<dbReference type="PROSITE" id="PS50949">
    <property type="entry name" value="HTH_GNTR"/>
    <property type="match status" value="1"/>
</dbReference>
<dbReference type="NCBIfam" id="TIGR02018">
    <property type="entry name" value="his_ut_repres"/>
    <property type="match status" value="1"/>
</dbReference>
<dbReference type="SUPFAM" id="SSF64288">
    <property type="entry name" value="Chorismate lyase-like"/>
    <property type="match status" value="1"/>
</dbReference>